<evidence type="ECO:0000256" key="1">
    <source>
        <dbReference type="SAM" id="SignalP"/>
    </source>
</evidence>
<name>A0A8S1ASG6_ARCPL</name>
<feature type="chain" id="PRO_5035737425" description="Fibroin heavy chain" evidence="1">
    <location>
        <begin position="19"/>
        <end position="276"/>
    </location>
</feature>
<evidence type="ECO:0000313" key="2">
    <source>
        <dbReference type="EMBL" id="CAB3248753.1"/>
    </source>
</evidence>
<dbReference type="Proteomes" id="UP000494256">
    <property type="component" value="Unassembled WGS sequence"/>
</dbReference>
<reference evidence="2 3" key="1">
    <citation type="submission" date="2020-04" db="EMBL/GenBank/DDBJ databases">
        <authorList>
            <person name="Wallbank WR R."/>
            <person name="Pardo Diaz C."/>
            <person name="Kozak K."/>
            <person name="Martin S."/>
            <person name="Jiggins C."/>
            <person name="Moest M."/>
            <person name="Warren A I."/>
            <person name="Byers J.R.P. K."/>
            <person name="Montejo-Kovacevich G."/>
            <person name="Yen C E."/>
        </authorList>
    </citation>
    <scope>NUCLEOTIDE SEQUENCE [LARGE SCALE GENOMIC DNA]</scope>
</reference>
<dbReference type="AlphaFoldDB" id="A0A8S1ASG6"/>
<comment type="caution">
    <text evidence="2">The sequence shown here is derived from an EMBL/GenBank/DDBJ whole genome shotgun (WGS) entry which is preliminary data.</text>
</comment>
<proteinExistence type="predicted"/>
<feature type="signal peptide" evidence="1">
    <location>
        <begin position="1"/>
        <end position="18"/>
    </location>
</feature>
<dbReference type="EMBL" id="CADEBD010000344">
    <property type="protein sequence ID" value="CAB3248753.1"/>
    <property type="molecule type" value="Genomic_DNA"/>
</dbReference>
<sequence>MRGITIVILCCTLQYAAANFNRDTIDFDAIERQMQSDATVKSDKFFIEDGKEYEEFILEKKVNVTGKHHFKPGTTRTFTIVTNKDGSESIIEKETILIDDALESSSSSASASASSSASARSAHSQGVKQGYSASSSAISTASEAAGVRQQNDVTGAAASGVAGATGGSRSQYEDIYDVGGYHPEAGADSSAAGAAATSSASASWPIRNTRPTVIVIEDGSSETSSSTSTSSSGVASAAAGTAATGGWGLRGNKNCRLSRRQLFVKIGTRRQPCTTC</sequence>
<evidence type="ECO:0000313" key="3">
    <source>
        <dbReference type="Proteomes" id="UP000494256"/>
    </source>
</evidence>
<accession>A0A8S1ASG6</accession>
<evidence type="ECO:0008006" key="4">
    <source>
        <dbReference type="Google" id="ProtNLM"/>
    </source>
</evidence>
<protein>
    <recommendedName>
        <fullName evidence="4">Fibroin heavy chain</fullName>
    </recommendedName>
</protein>
<organism evidence="2 3">
    <name type="scientific">Arctia plantaginis</name>
    <name type="common">Wood tiger moth</name>
    <name type="synonym">Phalaena plantaginis</name>
    <dbReference type="NCBI Taxonomy" id="874455"/>
    <lineage>
        <taxon>Eukaryota</taxon>
        <taxon>Metazoa</taxon>
        <taxon>Ecdysozoa</taxon>
        <taxon>Arthropoda</taxon>
        <taxon>Hexapoda</taxon>
        <taxon>Insecta</taxon>
        <taxon>Pterygota</taxon>
        <taxon>Neoptera</taxon>
        <taxon>Endopterygota</taxon>
        <taxon>Lepidoptera</taxon>
        <taxon>Glossata</taxon>
        <taxon>Ditrysia</taxon>
        <taxon>Noctuoidea</taxon>
        <taxon>Erebidae</taxon>
        <taxon>Arctiinae</taxon>
        <taxon>Arctia</taxon>
    </lineage>
</organism>
<gene>
    <name evidence="2" type="ORF">APLA_LOCUS12509</name>
</gene>
<keyword evidence="1" id="KW-0732">Signal</keyword>